<dbReference type="PANTHER" id="PTHR12296">
    <property type="entry name" value="DENN DOMAIN-CONTAINING PROTEIN 4"/>
    <property type="match status" value="1"/>
</dbReference>
<dbReference type="PROSITE" id="PS50115">
    <property type="entry name" value="ARFGAP"/>
    <property type="match status" value="1"/>
</dbReference>
<reference evidence="6" key="1">
    <citation type="journal article" date="2023" name="Commun. Biol.">
        <title>Genome analysis of Parmales, the sister group of diatoms, reveals the evolutionary specialization of diatoms from phago-mixotrophs to photoautotrophs.</title>
        <authorList>
            <person name="Ban H."/>
            <person name="Sato S."/>
            <person name="Yoshikawa S."/>
            <person name="Yamada K."/>
            <person name="Nakamura Y."/>
            <person name="Ichinomiya M."/>
            <person name="Sato N."/>
            <person name="Blanc-Mathieu R."/>
            <person name="Endo H."/>
            <person name="Kuwata A."/>
            <person name="Ogata H."/>
        </authorList>
    </citation>
    <scope>NUCLEOTIDE SEQUENCE [LARGE SCALE GENOMIC DNA]</scope>
</reference>
<organism evidence="5 6">
    <name type="scientific">Triparma laevis f. inornata</name>
    <dbReference type="NCBI Taxonomy" id="1714386"/>
    <lineage>
        <taxon>Eukaryota</taxon>
        <taxon>Sar</taxon>
        <taxon>Stramenopiles</taxon>
        <taxon>Ochrophyta</taxon>
        <taxon>Bolidophyceae</taxon>
        <taxon>Parmales</taxon>
        <taxon>Triparmaceae</taxon>
        <taxon>Triparma</taxon>
    </lineage>
</organism>
<keyword evidence="1" id="KW-0863">Zinc-finger</keyword>
<dbReference type="InterPro" id="IPR038508">
    <property type="entry name" value="ArfGAP_dom_sf"/>
</dbReference>
<dbReference type="Gene3D" id="3.40.50.11500">
    <property type="match status" value="1"/>
</dbReference>
<dbReference type="InterPro" id="IPR037516">
    <property type="entry name" value="Tripartite_DENN"/>
</dbReference>
<feature type="region of interest" description="Disordered" evidence="2">
    <location>
        <begin position="874"/>
        <end position="904"/>
    </location>
</feature>
<keyword evidence="1" id="KW-0862">Zinc</keyword>
<proteinExistence type="predicted"/>
<feature type="domain" description="UDENN" evidence="4">
    <location>
        <begin position="287"/>
        <end position="849"/>
    </location>
</feature>
<dbReference type="SUPFAM" id="SSF52540">
    <property type="entry name" value="P-loop containing nucleoside triphosphate hydrolases"/>
    <property type="match status" value="1"/>
</dbReference>
<keyword evidence="1" id="KW-0479">Metal-binding</keyword>
<feature type="compositionally biased region" description="Gly residues" evidence="2">
    <location>
        <begin position="1567"/>
        <end position="1579"/>
    </location>
</feature>
<feature type="compositionally biased region" description="Basic residues" evidence="2">
    <location>
        <begin position="138"/>
        <end position="148"/>
    </location>
</feature>
<evidence type="ECO:0000256" key="2">
    <source>
        <dbReference type="SAM" id="MobiDB-lite"/>
    </source>
</evidence>
<dbReference type="GO" id="GO:0005096">
    <property type="term" value="F:GTPase activator activity"/>
    <property type="evidence" value="ECO:0007669"/>
    <property type="project" value="InterPro"/>
</dbReference>
<feature type="compositionally biased region" description="Acidic residues" evidence="2">
    <location>
        <begin position="1518"/>
        <end position="1534"/>
    </location>
</feature>
<evidence type="ECO:0000313" key="5">
    <source>
        <dbReference type="EMBL" id="GMH91579.1"/>
    </source>
</evidence>
<feature type="domain" description="Arf-GAP" evidence="3">
    <location>
        <begin position="29"/>
        <end position="121"/>
    </location>
</feature>
<dbReference type="SMART" id="SM00801">
    <property type="entry name" value="dDENN"/>
    <property type="match status" value="1"/>
</dbReference>
<accession>A0A9W7ESX2</accession>
<dbReference type="InterPro" id="IPR027417">
    <property type="entry name" value="P-loop_NTPase"/>
</dbReference>
<gene>
    <name evidence="5" type="ORF">TL16_g12098</name>
</gene>
<evidence type="ECO:0000256" key="1">
    <source>
        <dbReference type="PROSITE-ProRule" id="PRU00288"/>
    </source>
</evidence>
<dbReference type="InterPro" id="IPR051696">
    <property type="entry name" value="DENN_Domain_GEFs"/>
</dbReference>
<evidence type="ECO:0000259" key="3">
    <source>
        <dbReference type="PROSITE" id="PS50115"/>
    </source>
</evidence>
<dbReference type="Pfam" id="PF03455">
    <property type="entry name" value="dDENN"/>
    <property type="match status" value="1"/>
</dbReference>
<dbReference type="GO" id="GO:0032483">
    <property type="term" value="P:regulation of Rab protein signal transduction"/>
    <property type="evidence" value="ECO:0007669"/>
    <property type="project" value="TreeGrafter"/>
</dbReference>
<dbReference type="Gene3D" id="1.20.5.190">
    <property type="match status" value="1"/>
</dbReference>
<dbReference type="InterPro" id="IPR043153">
    <property type="entry name" value="DENN_C"/>
</dbReference>
<dbReference type="InterPro" id="IPR001194">
    <property type="entry name" value="cDENN_dom"/>
</dbReference>
<dbReference type="GO" id="GO:0031410">
    <property type="term" value="C:cytoplasmic vesicle"/>
    <property type="evidence" value="ECO:0007669"/>
    <property type="project" value="TreeGrafter"/>
</dbReference>
<feature type="region of interest" description="Disordered" evidence="2">
    <location>
        <begin position="1462"/>
        <end position="1481"/>
    </location>
</feature>
<comment type="caution">
    <text evidence="5">The sequence shown here is derived from an EMBL/GenBank/DDBJ whole genome shotgun (WGS) entry which is preliminary data.</text>
</comment>
<evidence type="ECO:0008006" key="7">
    <source>
        <dbReference type="Google" id="ProtNLM"/>
    </source>
</evidence>
<protein>
    <recommendedName>
        <fullName evidence="7">UDENN domain-containing protein</fullName>
    </recommendedName>
</protein>
<dbReference type="InterPro" id="IPR001164">
    <property type="entry name" value="ArfGAP_dom"/>
</dbReference>
<dbReference type="SMART" id="SM00105">
    <property type="entry name" value="ArfGap"/>
    <property type="match status" value="1"/>
</dbReference>
<feature type="compositionally biased region" description="Polar residues" evidence="2">
    <location>
        <begin position="157"/>
        <end position="174"/>
    </location>
</feature>
<dbReference type="SUPFAM" id="SSF57863">
    <property type="entry name" value="ArfGap/RecO-like zinc finger"/>
    <property type="match status" value="1"/>
</dbReference>
<name>A0A9W7ESX2_9STRA</name>
<dbReference type="Gene3D" id="1.10.220.150">
    <property type="entry name" value="Arf GTPase activating protein"/>
    <property type="match status" value="1"/>
</dbReference>
<dbReference type="SMART" id="SM00800">
    <property type="entry name" value="uDENN"/>
    <property type="match status" value="1"/>
</dbReference>
<dbReference type="Pfam" id="PF03456">
    <property type="entry name" value="uDENN"/>
    <property type="match status" value="1"/>
</dbReference>
<dbReference type="PANTHER" id="PTHR12296:SF21">
    <property type="entry name" value="DENN DOMAIN-CONTAINING PROTEIN 3"/>
    <property type="match status" value="1"/>
</dbReference>
<feature type="compositionally biased region" description="Polar residues" evidence="2">
    <location>
        <begin position="1462"/>
        <end position="1480"/>
    </location>
</feature>
<dbReference type="SMART" id="SM00015">
    <property type="entry name" value="IQ"/>
    <property type="match status" value="6"/>
</dbReference>
<dbReference type="PROSITE" id="PS50211">
    <property type="entry name" value="DENN"/>
    <property type="match status" value="1"/>
</dbReference>
<dbReference type="Gene3D" id="3.30.450.200">
    <property type="match status" value="1"/>
</dbReference>
<dbReference type="EMBL" id="BLQM01000474">
    <property type="protein sequence ID" value="GMH91579.1"/>
    <property type="molecule type" value="Genomic_DNA"/>
</dbReference>
<dbReference type="Pfam" id="PF02141">
    <property type="entry name" value="DENN"/>
    <property type="match status" value="1"/>
</dbReference>
<dbReference type="Proteomes" id="UP001162640">
    <property type="component" value="Unassembled WGS sequence"/>
</dbReference>
<feature type="compositionally biased region" description="Polar residues" evidence="2">
    <location>
        <begin position="881"/>
        <end position="892"/>
    </location>
</feature>
<dbReference type="InterPro" id="IPR005112">
    <property type="entry name" value="dDENN_dom"/>
</dbReference>
<feature type="compositionally biased region" description="Basic and acidic residues" evidence="2">
    <location>
        <begin position="179"/>
        <end position="197"/>
    </location>
</feature>
<dbReference type="InterPro" id="IPR000048">
    <property type="entry name" value="IQ_motif_EF-hand-BS"/>
</dbReference>
<feature type="region of interest" description="Disordered" evidence="2">
    <location>
        <begin position="1512"/>
        <end position="1585"/>
    </location>
</feature>
<feature type="region of interest" description="Disordered" evidence="2">
    <location>
        <begin position="134"/>
        <end position="205"/>
    </location>
</feature>
<dbReference type="InterPro" id="IPR037278">
    <property type="entry name" value="ARFGAP/RecO"/>
</dbReference>
<dbReference type="Pfam" id="PF01412">
    <property type="entry name" value="ArfGap"/>
    <property type="match status" value="1"/>
</dbReference>
<dbReference type="PROSITE" id="PS50096">
    <property type="entry name" value="IQ"/>
    <property type="match status" value="1"/>
</dbReference>
<evidence type="ECO:0000313" key="6">
    <source>
        <dbReference type="Proteomes" id="UP001162640"/>
    </source>
</evidence>
<evidence type="ECO:0000259" key="4">
    <source>
        <dbReference type="PROSITE" id="PS50211"/>
    </source>
</evidence>
<sequence length="1612" mass="180369">MSSPLPPPPTSRRQSINLQNLDTEETSGKALLKLLRLNYNRICADCRAPLVESHNIWTSLSSPTSPLPHAVFICQPCCVSHRNLSSTCRVKSVHQSLWSTNEVQLLRDYGNFKTNLIFERHIPVAWKATSSDYGARKNNNRRRRKTKNRGSGDENNDLTSGSDSDTSIEGTGSPNHGLYGEEYKDEGGEERKVDGLRRNGGRLPTRNSTAEERVLFIRAKYESCAFVFPVGPLTNAIMINKVKKDTGKDGEWKHQHQSQFAQVPTRLVDYFCVISTEGKLERDSSNKHQPLHSLKELSGVAFIPEVIDQYPGNNPSSPLQSHVASFVFPEPLTPSTREKAPQFYTFVLTSETGLRMYGASLMVWEDVESKTVLDWIRNSDYDGKLPPWFPSPDAQIDANDEAVPEILFMPKALCVLSHYPFHNAWRTFLQQLYRISLSLAPLPIERYIANFTVELPLPPRGQVEVKFGYIDKACSIGRPPSNKLPGTDFSYRPLFGCLSISNILVVFGYLLTEARVALCSSHYSILTPVSESLLSLIFPFVWQGAYIPIMPSAMTDILDAPVPFLVGLHSKYLKATKPEHRPKGVIFVDLDDDVVHLGFDDEGRHKRVCTRMPEREVGKLKDKLLEWGNSAYLNHPGVGGRITTGNNEVLPFSMREAYAEGEELTANPDGTGTGRSSGEDSFRKPRRGSLGKKQVNFRRDVLEKADLAFPNNEHLLPINTFATEQGMVLRKGKGGSGMSSEGIRGMRGAGVQELNSKSLIDTMSDETLSSNEKFSAREIRGAFLRFFVSVFRHYDKHTNPSTPTKPFNMEGFLSDSKWLADAGEWVRMVVGSQMFERFIEERISNPNQPEIRFFNESIIQKLNRSAKSSLSTAKKKETPFLSDQSDVVSETFNPPPPSNWGLPDDGRTYSYNCFPRLKKNFFGNVRAPRQLTRVPEQQRSVNETKHAAMMQTLMKGDSAQKLGLSGGPGNAPPGVQFLPQRPKKDLEWALHLLVYGENLMLKGSTRQQPKSSATASLKEANTLIMNKKQEQDSVVGAILIVQKHWRSKLPRNTYRKMREAAKFIQKFYRHVTTLRMYREVYQDVLKVVKTVQKVFRGWKGRNAAFNRYRSIVTVQKIVRGRLITNKLKKDNWAATIVQAAERGRRCRLAFALVRDLVVCAQAAVRGWFKRKIAIINRKARLKEYREQIFELWRRANTPLAYRSKFWLLFDGSGFLHVAVHEDELEKLWKDLGVFKGKEDSWLHKQYSTLESNLSEDSGDGIQLKPMSNSERTSTDFVGILNNGMGVRGGVPFYKKFLWVQSRSESSPDSSPPTPLFPAELSLAKKPPGIDGRHLLVSLDRLRLERTQIYEKMKYQNSDTTKAAYFSMFKLKDGSKKRKQKLISSLWEDLSNAFESAQVVLGVESDGDMEGGGAGGAWVANKLEQRIKHDLLSTVKACITSIQMLKEQGRQMNKYEKYTRFGSTMGASPRKQSGLNSTVSDGTGMDSAVAVSIEEAKQWNKKRNCIIANMMSVSNSGKDDDEEKEFDEDTSDEEGGGGREGGEGGGGEDDLSLSLSDTSEFTEDSTDVGGGGRGGGGGDKGGVEVTVTSVSTVTVEGGDIDEALSTNIRNVGN</sequence>
<dbReference type="InterPro" id="IPR005113">
    <property type="entry name" value="uDENN_dom"/>
</dbReference>
<feature type="region of interest" description="Disordered" evidence="2">
    <location>
        <begin position="663"/>
        <end position="690"/>
    </location>
</feature>
<dbReference type="SMART" id="SM00799">
    <property type="entry name" value="DENN"/>
    <property type="match status" value="1"/>
</dbReference>
<dbReference type="GO" id="GO:0008270">
    <property type="term" value="F:zinc ion binding"/>
    <property type="evidence" value="ECO:0007669"/>
    <property type="project" value="UniProtKB-KW"/>
</dbReference>